<dbReference type="GO" id="GO:0036221">
    <property type="term" value="F:UTP diphosphatase activity"/>
    <property type="evidence" value="ECO:0007669"/>
    <property type="project" value="RHEA"/>
</dbReference>
<dbReference type="STRING" id="1702214.AL399_00815"/>
<dbReference type="GO" id="GO:0036218">
    <property type="term" value="F:dTTP diphosphatase activity"/>
    <property type="evidence" value="ECO:0007669"/>
    <property type="project" value="RHEA"/>
</dbReference>
<evidence type="ECO:0000256" key="1">
    <source>
        <dbReference type="ARBA" id="ARBA00001968"/>
    </source>
</evidence>
<dbReference type="AlphaFoldDB" id="A0A0Q4B2W5"/>
<proteinExistence type="inferred from homology"/>
<dbReference type="PANTHER" id="PTHR43213">
    <property type="entry name" value="BIFUNCTIONAL DTTP/UTP PYROPHOSPHATASE/METHYLTRANSFERASE PROTEIN-RELATED"/>
    <property type="match status" value="1"/>
</dbReference>
<evidence type="ECO:0000313" key="5">
    <source>
        <dbReference type="EMBL" id="KQM09615.1"/>
    </source>
</evidence>
<reference evidence="5" key="1">
    <citation type="submission" date="2015-08" db="EMBL/GenBank/DDBJ databases">
        <title>Candidatus Bacteriodes Periocalifornicus.</title>
        <authorList>
            <person name="McLean J.S."/>
            <person name="Kelley S."/>
        </authorList>
    </citation>
    <scope>NUCLEOTIDE SEQUENCE [LARGE SCALE GENOMIC DNA]</scope>
    <source>
        <strain evidence="5">12B</strain>
    </source>
</reference>
<keyword evidence="3 4" id="KW-0546">Nucleotide metabolism</keyword>
<dbReference type="HAMAP" id="MF_00528">
    <property type="entry name" value="Maf"/>
    <property type="match status" value="1"/>
</dbReference>
<sequence>MLSNLPPIVLASSSPRRAELLRQLGLEFTVVAPRVDERTIEDDEANDLAVQLACAKAADVAMQVAGQSPRPLIIAADTVVIHRGMRLDKPTKKDEAIALLCALSGSSHSVATGICLMLGKERKVLSALSRVTFAELTEGEIEYYIATQPPYDKAGGYGIQDWIGTARIAAIEGSYTNIVGLPTCQLYEALRSIASGTDPDIRL</sequence>
<comment type="catalytic activity">
    <reaction evidence="4">
        <text>UTP + H2O = UMP + diphosphate + H(+)</text>
        <dbReference type="Rhea" id="RHEA:29395"/>
        <dbReference type="ChEBI" id="CHEBI:15377"/>
        <dbReference type="ChEBI" id="CHEBI:15378"/>
        <dbReference type="ChEBI" id="CHEBI:33019"/>
        <dbReference type="ChEBI" id="CHEBI:46398"/>
        <dbReference type="ChEBI" id="CHEBI:57865"/>
        <dbReference type="EC" id="3.6.1.9"/>
    </reaction>
</comment>
<dbReference type="PIRSF" id="PIRSF006305">
    <property type="entry name" value="Maf"/>
    <property type="match status" value="1"/>
</dbReference>
<dbReference type="PANTHER" id="PTHR43213:SF5">
    <property type="entry name" value="BIFUNCTIONAL DTTP_UTP PYROPHOSPHATASE_METHYLTRANSFERASE PROTEIN-RELATED"/>
    <property type="match status" value="1"/>
</dbReference>
<dbReference type="NCBIfam" id="TIGR00172">
    <property type="entry name" value="maf"/>
    <property type="match status" value="1"/>
</dbReference>
<dbReference type="PATRIC" id="fig|1702214.3.peg.811"/>
<feature type="site" description="Important for substrate specificity" evidence="4">
    <location>
        <position position="16"/>
    </location>
</feature>
<dbReference type="InterPro" id="IPR029001">
    <property type="entry name" value="ITPase-like_fam"/>
</dbReference>
<gene>
    <name evidence="5" type="ORF">AL399_00815</name>
</gene>
<dbReference type="SUPFAM" id="SSF52972">
    <property type="entry name" value="ITPase-like"/>
    <property type="match status" value="1"/>
</dbReference>
<keyword evidence="6" id="KW-1185">Reference proteome</keyword>
<dbReference type="GO" id="GO:0005737">
    <property type="term" value="C:cytoplasm"/>
    <property type="evidence" value="ECO:0007669"/>
    <property type="project" value="UniProtKB-SubCell"/>
</dbReference>
<organism evidence="5 6">
    <name type="scientific">Candidatus [Bacteroides] periocalifornicus</name>
    <dbReference type="NCBI Taxonomy" id="1702214"/>
    <lineage>
        <taxon>Bacteria</taxon>
        <taxon>Pseudomonadati</taxon>
        <taxon>Bacteroidota</taxon>
    </lineage>
</organism>
<comment type="caution">
    <text evidence="5">The sequence shown here is derived from an EMBL/GenBank/DDBJ whole genome shotgun (WGS) entry which is preliminary data.</text>
</comment>
<comment type="similarity">
    <text evidence="4">Belongs to the Maf family. YhdE subfamily.</text>
</comment>
<feature type="site" description="Important for substrate specificity" evidence="4">
    <location>
        <position position="78"/>
    </location>
</feature>
<evidence type="ECO:0000256" key="3">
    <source>
        <dbReference type="ARBA" id="ARBA00023080"/>
    </source>
</evidence>
<feature type="site" description="Important for substrate specificity" evidence="4">
    <location>
        <position position="160"/>
    </location>
</feature>
<accession>A0A0Q4B2W5</accession>
<dbReference type="InterPro" id="IPR003697">
    <property type="entry name" value="Maf-like"/>
</dbReference>
<name>A0A0Q4B2W5_9BACT</name>
<comment type="cofactor">
    <cofactor evidence="1 4">
        <name>a divalent metal cation</name>
        <dbReference type="ChEBI" id="CHEBI:60240"/>
    </cofactor>
</comment>
<dbReference type="EMBL" id="LIIK01000002">
    <property type="protein sequence ID" value="KQM09615.1"/>
    <property type="molecule type" value="Genomic_DNA"/>
</dbReference>
<dbReference type="Pfam" id="PF02545">
    <property type="entry name" value="Maf"/>
    <property type="match status" value="1"/>
</dbReference>
<comment type="function">
    <text evidence="4">Nucleoside triphosphate pyrophosphatase that hydrolyzes dTTP and UTP. May have a dual role in cell division arrest and in preventing the incorporation of modified nucleotides into cellular nucleic acids.</text>
</comment>
<dbReference type="Gene3D" id="3.90.950.10">
    <property type="match status" value="1"/>
</dbReference>
<evidence type="ECO:0000256" key="2">
    <source>
        <dbReference type="ARBA" id="ARBA00022801"/>
    </source>
</evidence>
<comment type="caution">
    <text evidence="4">Lacks conserved residue(s) required for the propagation of feature annotation.</text>
</comment>
<keyword evidence="2 4" id="KW-0378">Hydrolase</keyword>
<dbReference type="CDD" id="cd00555">
    <property type="entry name" value="Maf"/>
    <property type="match status" value="1"/>
</dbReference>
<keyword evidence="4" id="KW-0963">Cytoplasm</keyword>
<comment type="subcellular location">
    <subcellularLocation>
        <location evidence="4">Cytoplasm</location>
    </subcellularLocation>
</comment>
<feature type="active site" description="Proton acceptor" evidence="4">
    <location>
        <position position="77"/>
    </location>
</feature>
<comment type="catalytic activity">
    <reaction evidence="4">
        <text>dTTP + H2O = dTMP + diphosphate + H(+)</text>
        <dbReference type="Rhea" id="RHEA:28534"/>
        <dbReference type="ChEBI" id="CHEBI:15377"/>
        <dbReference type="ChEBI" id="CHEBI:15378"/>
        <dbReference type="ChEBI" id="CHEBI:33019"/>
        <dbReference type="ChEBI" id="CHEBI:37568"/>
        <dbReference type="ChEBI" id="CHEBI:63528"/>
        <dbReference type="EC" id="3.6.1.9"/>
    </reaction>
</comment>
<dbReference type="EC" id="3.6.1.9" evidence="4"/>
<evidence type="ECO:0000256" key="4">
    <source>
        <dbReference type="HAMAP-Rule" id="MF_00528"/>
    </source>
</evidence>
<dbReference type="GO" id="GO:0009117">
    <property type="term" value="P:nucleotide metabolic process"/>
    <property type="evidence" value="ECO:0007669"/>
    <property type="project" value="UniProtKB-KW"/>
</dbReference>
<dbReference type="Proteomes" id="UP000054172">
    <property type="component" value="Unassembled WGS sequence"/>
</dbReference>
<protein>
    <recommendedName>
        <fullName evidence="4">dTTP/UTP pyrophosphatase</fullName>
        <shortName evidence="4">dTTPase/UTPase</shortName>
        <ecNumber evidence="4">3.6.1.9</ecNumber>
    </recommendedName>
    <alternativeName>
        <fullName evidence="4">Nucleoside triphosphate pyrophosphatase</fullName>
    </alternativeName>
    <alternativeName>
        <fullName evidence="4">Nucleotide pyrophosphatase</fullName>
        <shortName evidence="4">Nucleotide PPase</shortName>
    </alternativeName>
</protein>
<evidence type="ECO:0000313" key="6">
    <source>
        <dbReference type="Proteomes" id="UP000054172"/>
    </source>
</evidence>